<gene>
    <name evidence="2" type="ORF">SSP24_62380</name>
</gene>
<evidence type="ECO:0000313" key="2">
    <source>
        <dbReference type="EMBL" id="GEC08583.1"/>
    </source>
</evidence>
<proteinExistence type="predicted"/>
<evidence type="ECO:0000256" key="1">
    <source>
        <dbReference type="SAM" id="MobiDB-lite"/>
    </source>
</evidence>
<organism evidence="2 3">
    <name type="scientific">Streptomyces spinoverrucosus</name>
    <dbReference type="NCBI Taxonomy" id="284043"/>
    <lineage>
        <taxon>Bacteria</taxon>
        <taxon>Bacillati</taxon>
        <taxon>Actinomycetota</taxon>
        <taxon>Actinomycetes</taxon>
        <taxon>Kitasatosporales</taxon>
        <taxon>Streptomycetaceae</taxon>
        <taxon>Streptomyces</taxon>
    </lineage>
</organism>
<evidence type="ECO:0000313" key="3">
    <source>
        <dbReference type="Proteomes" id="UP000317881"/>
    </source>
</evidence>
<dbReference type="Proteomes" id="UP000317881">
    <property type="component" value="Unassembled WGS sequence"/>
</dbReference>
<keyword evidence="3" id="KW-1185">Reference proteome</keyword>
<feature type="region of interest" description="Disordered" evidence="1">
    <location>
        <begin position="1"/>
        <end position="30"/>
    </location>
</feature>
<name>A0A4Y3VPQ4_9ACTN</name>
<reference evidence="2 3" key="1">
    <citation type="submission" date="2019-06" db="EMBL/GenBank/DDBJ databases">
        <title>Whole genome shotgun sequence of Streptomyces spinoverrucosus NBRC 14228.</title>
        <authorList>
            <person name="Hosoyama A."/>
            <person name="Uohara A."/>
            <person name="Ohji S."/>
            <person name="Ichikawa N."/>
        </authorList>
    </citation>
    <scope>NUCLEOTIDE SEQUENCE [LARGE SCALE GENOMIC DNA]</scope>
    <source>
        <strain evidence="2 3">NBRC 14228</strain>
    </source>
</reference>
<accession>A0A4Y3VPQ4</accession>
<protein>
    <submittedName>
        <fullName evidence="2">Uncharacterized protein</fullName>
    </submittedName>
</protein>
<dbReference type="AlphaFoldDB" id="A0A4Y3VPQ4"/>
<dbReference type="EMBL" id="BJND01000055">
    <property type="protein sequence ID" value="GEC08583.1"/>
    <property type="molecule type" value="Genomic_DNA"/>
</dbReference>
<comment type="caution">
    <text evidence="2">The sequence shown here is derived from an EMBL/GenBank/DDBJ whole genome shotgun (WGS) entry which is preliminary data.</text>
</comment>
<sequence>MHGSLERSHPVHVSFHDAASPREGESGGDGLEVLAEEAGEALHRLRCALLGLPDPLQQQVPALVADEISEGSER</sequence>